<protein>
    <recommendedName>
        <fullName evidence="3">STAS/SEC14 domain-containing protein</fullName>
    </recommendedName>
</protein>
<reference evidence="1 2" key="1">
    <citation type="submission" date="2020-05" db="EMBL/GenBank/DDBJ databases">
        <title>Hymenobacter terrestris sp. nov. and Hymenobacter lapidiphilus sp. nov., isolated from regoliths in Antarctica.</title>
        <authorList>
            <person name="Sedlacek I."/>
            <person name="Pantucek R."/>
            <person name="Zeman M."/>
            <person name="Holochova P."/>
            <person name="Kralova S."/>
            <person name="Stankova E."/>
            <person name="Sedo O."/>
            <person name="Micenkova L."/>
            <person name="Svec P."/>
            <person name="Gupta V."/>
            <person name="Sood U."/>
            <person name="Korpole U.S."/>
            <person name="Lal R."/>
        </authorList>
    </citation>
    <scope>NUCLEOTIDE SEQUENCE [LARGE SCALE GENOMIC DNA]</scope>
    <source>
        <strain evidence="1 2">P5252</strain>
    </source>
</reference>
<evidence type="ECO:0000313" key="1">
    <source>
        <dbReference type="EMBL" id="NVO85251.1"/>
    </source>
</evidence>
<dbReference type="RefSeq" id="WP_176899921.1">
    <property type="nucleotide sequence ID" value="NZ_JABKAV010000025.1"/>
</dbReference>
<keyword evidence="2" id="KW-1185">Reference proteome</keyword>
<comment type="caution">
    <text evidence="1">The sequence shown here is derived from an EMBL/GenBank/DDBJ whole genome shotgun (WGS) entry which is preliminary data.</text>
</comment>
<name>A0ABX2Q2R5_9BACT</name>
<evidence type="ECO:0008006" key="3">
    <source>
        <dbReference type="Google" id="ProtNLM"/>
    </source>
</evidence>
<dbReference type="Proteomes" id="UP000626554">
    <property type="component" value="Unassembled WGS sequence"/>
</dbReference>
<accession>A0ABX2Q2R5</accession>
<sequence>MPSKLTIRFGVPEHGCLPVRLQADDFRLQFEASDVPVNSLEELCSALILAFQGIGAQTSWHLEPVWYHFRFAFDNELVALYITEQQGYAAGHTEIIRLTGSVESIVLPFYRALRSFTPPDSDENWSIFDSAKLKKLTALAKEWKYKRLEAR</sequence>
<evidence type="ECO:0000313" key="2">
    <source>
        <dbReference type="Proteomes" id="UP000626554"/>
    </source>
</evidence>
<organism evidence="1 2">
    <name type="scientific">Hymenobacter terrestris</name>
    <dbReference type="NCBI Taxonomy" id="2748310"/>
    <lineage>
        <taxon>Bacteria</taxon>
        <taxon>Pseudomonadati</taxon>
        <taxon>Bacteroidota</taxon>
        <taxon>Cytophagia</taxon>
        <taxon>Cytophagales</taxon>
        <taxon>Hymenobacteraceae</taxon>
        <taxon>Hymenobacter</taxon>
    </lineage>
</organism>
<gene>
    <name evidence="1" type="ORF">HW556_10215</name>
</gene>
<proteinExistence type="predicted"/>
<dbReference type="EMBL" id="JABKAV010000025">
    <property type="protein sequence ID" value="NVO85251.1"/>
    <property type="molecule type" value="Genomic_DNA"/>
</dbReference>